<protein>
    <submittedName>
        <fullName evidence="2">Uncharacterized protein</fullName>
    </submittedName>
</protein>
<dbReference type="AlphaFoldDB" id="A0A136IQK2"/>
<organism evidence="2 3">
    <name type="scientific">Microdochium bolleyi</name>
    <dbReference type="NCBI Taxonomy" id="196109"/>
    <lineage>
        <taxon>Eukaryota</taxon>
        <taxon>Fungi</taxon>
        <taxon>Dikarya</taxon>
        <taxon>Ascomycota</taxon>
        <taxon>Pezizomycotina</taxon>
        <taxon>Sordariomycetes</taxon>
        <taxon>Xylariomycetidae</taxon>
        <taxon>Xylariales</taxon>
        <taxon>Microdochiaceae</taxon>
        <taxon>Microdochium</taxon>
    </lineage>
</organism>
<evidence type="ECO:0000256" key="1">
    <source>
        <dbReference type="SAM" id="Phobius"/>
    </source>
</evidence>
<sequence>MASAADNQALRGFMQAWTIVGFYGTWVRSLLNGTLASIFHALHVSGVLPGTDLALSTTLTGIYWPFDYLLDILILFFCNAVDGSYPPTSVFGLWFAGQHTAVITILYLDCYRSGPKFSWRYLATVVLMALPGEGPRALVSSHLHQALIALWNMFPLVVGASQTALERLVPLWADRVAGDAGGQEEDERVVASRASRRAYALALFITVASHLGLIVLTASAWLFPQLFSPAGIAAVQAGTLWRLPLSHATTASLGPGILQFMQWDSLVGFTALLVQVTTESTSRACTSGWRAQGAVLVVAAAVALGPGSAALLVRWADDEEALAKGSRKTE</sequence>
<dbReference type="STRING" id="196109.A0A136IQK2"/>
<dbReference type="InParanoid" id="A0A136IQK2"/>
<keyword evidence="1" id="KW-0812">Transmembrane</keyword>
<keyword evidence="1" id="KW-0472">Membrane</keyword>
<accession>A0A136IQK2</accession>
<gene>
    <name evidence="2" type="ORF">Micbo1qcDRAFT_208234</name>
</gene>
<dbReference type="Proteomes" id="UP000070501">
    <property type="component" value="Unassembled WGS sequence"/>
</dbReference>
<dbReference type="EMBL" id="KQ964263">
    <property type="protein sequence ID" value="KXJ87202.1"/>
    <property type="molecule type" value="Genomic_DNA"/>
</dbReference>
<feature type="transmembrane region" description="Helical" evidence="1">
    <location>
        <begin position="68"/>
        <end position="85"/>
    </location>
</feature>
<keyword evidence="3" id="KW-1185">Reference proteome</keyword>
<name>A0A136IQK2_9PEZI</name>
<proteinExistence type="predicted"/>
<evidence type="ECO:0000313" key="3">
    <source>
        <dbReference type="Proteomes" id="UP000070501"/>
    </source>
</evidence>
<keyword evidence="1" id="KW-1133">Transmembrane helix</keyword>
<evidence type="ECO:0000313" key="2">
    <source>
        <dbReference type="EMBL" id="KXJ87202.1"/>
    </source>
</evidence>
<dbReference type="OrthoDB" id="72269at2759"/>
<reference evidence="3" key="1">
    <citation type="submission" date="2016-02" db="EMBL/GenBank/DDBJ databases">
        <title>Draft genome sequence of Microdochium bolleyi, a fungal endophyte of beachgrass.</title>
        <authorList>
            <consortium name="DOE Joint Genome Institute"/>
            <person name="David A.S."/>
            <person name="May G."/>
            <person name="Haridas S."/>
            <person name="Lim J."/>
            <person name="Wang M."/>
            <person name="Labutti K."/>
            <person name="Lipzen A."/>
            <person name="Barry K."/>
            <person name="Grigoriev I.V."/>
        </authorList>
    </citation>
    <scope>NUCLEOTIDE SEQUENCE [LARGE SCALE GENOMIC DNA]</scope>
    <source>
        <strain evidence="3">J235TASD1</strain>
    </source>
</reference>
<feature type="transmembrane region" description="Helical" evidence="1">
    <location>
        <begin position="198"/>
        <end position="223"/>
    </location>
</feature>